<proteinExistence type="inferred from homology"/>
<reference evidence="10" key="1">
    <citation type="journal article" date="2014" name="PLoS ONE">
        <title>Transcriptome-Based Identification of ABC Transporters in the Western Tarnished Plant Bug Lygus hesperus.</title>
        <authorList>
            <person name="Hull J.J."/>
            <person name="Chaney K."/>
            <person name="Geib S.M."/>
            <person name="Fabrick J.A."/>
            <person name="Brent C.S."/>
            <person name="Walsh D."/>
            <person name="Lavine L.C."/>
        </authorList>
    </citation>
    <scope>NUCLEOTIDE SEQUENCE</scope>
</reference>
<dbReference type="PANTHER" id="PTHR11362:SF133">
    <property type="entry name" value="LARGE RIBOSOMAL SUBUNIT PROTEIN ML38"/>
    <property type="match status" value="1"/>
</dbReference>
<evidence type="ECO:0000313" key="10">
    <source>
        <dbReference type="EMBL" id="JAG34227.1"/>
    </source>
</evidence>
<comment type="subcellular location">
    <subcellularLocation>
        <location evidence="1">Mitochondrion</location>
    </subcellularLocation>
</comment>
<evidence type="ECO:0000313" key="11">
    <source>
        <dbReference type="EMBL" id="JAG64341.1"/>
    </source>
</evidence>
<keyword evidence="6" id="KW-0687">Ribonucleoprotein</keyword>
<accession>A0A0A9YMF4</accession>
<evidence type="ECO:0000256" key="2">
    <source>
        <dbReference type="ARBA" id="ARBA00022946"/>
    </source>
</evidence>
<evidence type="ECO:0000256" key="7">
    <source>
        <dbReference type="ARBA" id="ARBA00038016"/>
    </source>
</evidence>
<keyword evidence="2" id="KW-0809">Transit peptide</keyword>
<comment type="similarity">
    <text evidence="7">Belongs to the phosphatidylethanolamine-binding protein family. Mitochondrion-specific ribosomal protein mL38 subfamily.</text>
</comment>
<evidence type="ECO:0000256" key="1">
    <source>
        <dbReference type="ARBA" id="ARBA00004173"/>
    </source>
</evidence>
<dbReference type="GO" id="GO:0005762">
    <property type="term" value="C:mitochondrial large ribosomal subunit"/>
    <property type="evidence" value="ECO:0007669"/>
    <property type="project" value="TreeGrafter"/>
</dbReference>
<protein>
    <recommendedName>
        <fullName evidence="8">Large ribosomal subunit protein mL38</fullName>
    </recommendedName>
    <alternativeName>
        <fullName evidence="9">39S ribosomal protein L38, mitochondrial</fullName>
    </alternativeName>
</protein>
<reference evidence="11" key="3">
    <citation type="submission" date="2014-09" db="EMBL/GenBank/DDBJ databases">
        <authorList>
            <person name="Magalhaes I.L.F."/>
            <person name="Oliveira U."/>
            <person name="Santos F.R."/>
            <person name="Vidigal T.H.D.A."/>
            <person name="Brescovit A.D."/>
            <person name="Santos A.J."/>
        </authorList>
    </citation>
    <scope>NUCLEOTIDE SEQUENCE</scope>
</reference>
<name>A0A0A9YMF4_LYGHE</name>
<reference evidence="10" key="2">
    <citation type="submission" date="2014-07" db="EMBL/GenBank/DDBJ databases">
        <authorList>
            <person name="Hull J."/>
        </authorList>
    </citation>
    <scope>NUCLEOTIDE SEQUENCE</scope>
</reference>
<dbReference type="Gene3D" id="3.90.280.10">
    <property type="entry name" value="PEBP-like"/>
    <property type="match status" value="1"/>
</dbReference>
<evidence type="ECO:0000256" key="6">
    <source>
        <dbReference type="ARBA" id="ARBA00023274"/>
    </source>
</evidence>
<gene>
    <name evidence="10" type="primary">Mrpl38</name>
    <name evidence="10" type="ORF">CM83_37760</name>
</gene>
<organism evidence="10">
    <name type="scientific">Lygus hesperus</name>
    <name type="common">Western plant bug</name>
    <dbReference type="NCBI Taxonomy" id="30085"/>
    <lineage>
        <taxon>Eukaryota</taxon>
        <taxon>Metazoa</taxon>
        <taxon>Ecdysozoa</taxon>
        <taxon>Arthropoda</taxon>
        <taxon>Hexapoda</taxon>
        <taxon>Insecta</taxon>
        <taxon>Pterygota</taxon>
        <taxon>Neoptera</taxon>
        <taxon>Paraneoptera</taxon>
        <taxon>Hemiptera</taxon>
        <taxon>Heteroptera</taxon>
        <taxon>Panheteroptera</taxon>
        <taxon>Cimicomorpha</taxon>
        <taxon>Miridae</taxon>
        <taxon>Mirini</taxon>
        <taxon>Lygus</taxon>
    </lineage>
</organism>
<keyword evidence="4" id="KW-0175">Coiled coil</keyword>
<keyword evidence="3 10" id="KW-0689">Ribosomal protein</keyword>
<dbReference type="GO" id="GO:0005743">
    <property type="term" value="C:mitochondrial inner membrane"/>
    <property type="evidence" value="ECO:0007669"/>
    <property type="project" value="UniProtKB-ARBA"/>
</dbReference>
<dbReference type="FunFam" id="3.90.280.10:FF:000002">
    <property type="entry name" value="39S ribosomal protein L38, mitochondrial"/>
    <property type="match status" value="1"/>
</dbReference>
<evidence type="ECO:0000256" key="3">
    <source>
        <dbReference type="ARBA" id="ARBA00022980"/>
    </source>
</evidence>
<dbReference type="EMBL" id="GBHO01009377">
    <property type="protein sequence ID" value="JAG34227.1"/>
    <property type="molecule type" value="Transcribed_RNA"/>
</dbReference>
<keyword evidence="5" id="KW-0496">Mitochondrion</keyword>
<sequence length="391" mass="45352">MSAFKLARVSFRPLYLPFRSKSSRTTLGAPPDKARSLSDKLKDLCTEDPTVHYKINIGYALKKLSRKETVGEHVKLLKANKKSQDLEQLARDNKLVVPINEVDEVNADIMSPIHSRAVAEHYGVYQHLFGDAYFHPVVNMEILYAEETVPVYRGNLVKPAEAAKQPSVRFESRPEDLWTLVMTTPDGTSKEVERIHWMVANIKGNDVASGEEICQHIQPLPFEGLGYLRYIFVLYKQEEKIDYSDLAKQLLTTRYFSTQKFYAKRQEVLTPAGLAFFTSDWDSSVTDYYHQVLNQEPPVFEYDFPEHYYKKQVWFPLKQPFNLYLDRYRDQKEIAKEYLVKKLKKTDPFKGDLRPKYPFPNAIPIPKGTPAWLANEIKKERLGRARAADYL</sequence>
<evidence type="ECO:0000256" key="9">
    <source>
        <dbReference type="ARBA" id="ARBA00041206"/>
    </source>
</evidence>
<evidence type="ECO:0000256" key="5">
    <source>
        <dbReference type="ARBA" id="ARBA00023128"/>
    </source>
</evidence>
<dbReference type="AlphaFoldDB" id="A0A0A9YMF4"/>
<dbReference type="InterPro" id="IPR035810">
    <property type="entry name" value="PEBP_euk"/>
</dbReference>
<dbReference type="EMBL" id="GBRD01001480">
    <property type="protein sequence ID" value="JAG64341.1"/>
    <property type="molecule type" value="Transcribed_RNA"/>
</dbReference>
<dbReference type="InterPro" id="IPR036610">
    <property type="entry name" value="PEBP-like_sf"/>
</dbReference>
<evidence type="ECO:0000256" key="4">
    <source>
        <dbReference type="ARBA" id="ARBA00023054"/>
    </source>
</evidence>
<dbReference type="CDD" id="cd00866">
    <property type="entry name" value="PEBP_euk"/>
    <property type="match status" value="1"/>
</dbReference>
<dbReference type="SUPFAM" id="SSF49777">
    <property type="entry name" value="PEBP-like"/>
    <property type="match status" value="1"/>
</dbReference>
<evidence type="ECO:0000256" key="8">
    <source>
        <dbReference type="ARBA" id="ARBA00039444"/>
    </source>
</evidence>
<dbReference type="PANTHER" id="PTHR11362">
    <property type="entry name" value="PHOSPHATIDYLETHANOLAMINE-BINDING PROTEIN"/>
    <property type="match status" value="1"/>
</dbReference>